<comment type="function">
    <text evidence="8">Catalyzes the gamma-elimination of phosphate from L-phosphohomoserine and the beta-addition of water to produce L-threonine.</text>
</comment>
<evidence type="ECO:0000256" key="1">
    <source>
        <dbReference type="ARBA" id="ARBA00001933"/>
    </source>
</evidence>
<dbReference type="EC" id="4.2.3.1" evidence="7 8"/>
<comment type="caution">
    <text evidence="12">The sequence shown here is derived from an EMBL/GenBank/DDBJ whole genome shotgun (WGS) entry which is preliminary data.</text>
</comment>
<dbReference type="SUPFAM" id="SSF53686">
    <property type="entry name" value="Tryptophan synthase beta subunit-like PLP-dependent enzymes"/>
    <property type="match status" value="1"/>
</dbReference>
<evidence type="ECO:0000256" key="4">
    <source>
        <dbReference type="ARBA" id="ARBA00022898"/>
    </source>
</evidence>
<feature type="domain" description="Tryptophan synthase beta chain-like PALP" evidence="11">
    <location>
        <begin position="77"/>
        <end position="377"/>
    </location>
</feature>
<dbReference type="InterPro" id="IPR001926">
    <property type="entry name" value="TrpB-like_PALP"/>
</dbReference>
<keyword evidence="8" id="KW-0791">Threonine biosynthesis</keyword>
<evidence type="ECO:0000313" key="12">
    <source>
        <dbReference type="EMBL" id="MFC6951746.1"/>
    </source>
</evidence>
<dbReference type="AlphaFoldDB" id="A0ABD5VCQ2"/>
<dbReference type="InterPro" id="IPR036052">
    <property type="entry name" value="TrpB-like_PALP_sf"/>
</dbReference>
<feature type="binding site" evidence="9">
    <location>
        <position position="376"/>
    </location>
    <ligand>
        <name>pyridoxal 5'-phosphate</name>
        <dbReference type="ChEBI" id="CHEBI:597326"/>
    </ligand>
</feature>
<protein>
    <recommendedName>
        <fullName evidence="3 7">Threonine synthase</fullName>
        <ecNumber evidence="7 8">4.2.3.1</ecNumber>
    </recommendedName>
</protein>
<dbReference type="Proteomes" id="UP001596395">
    <property type="component" value="Unassembled WGS sequence"/>
</dbReference>
<dbReference type="InterPro" id="IPR050147">
    <property type="entry name" value="Ser/Thr_Dehydratase"/>
</dbReference>
<keyword evidence="13" id="KW-1185">Reference proteome</keyword>
<evidence type="ECO:0000259" key="11">
    <source>
        <dbReference type="Pfam" id="PF00291"/>
    </source>
</evidence>
<keyword evidence="4 8" id="KW-0663">Pyridoxal phosphate</keyword>
<dbReference type="Gene3D" id="3.40.50.1100">
    <property type="match status" value="2"/>
</dbReference>
<dbReference type="GO" id="GO:0004795">
    <property type="term" value="F:threonine synthase activity"/>
    <property type="evidence" value="ECO:0007669"/>
    <property type="project" value="UniProtKB-UniRule"/>
</dbReference>
<evidence type="ECO:0000256" key="9">
    <source>
        <dbReference type="PIRSR" id="PIRSR038945-1"/>
    </source>
</evidence>
<dbReference type="PIRSF" id="PIRSF038945">
    <property type="entry name" value="Thr_synthase"/>
    <property type="match status" value="1"/>
</dbReference>
<dbReference type="PANTHER" id="PTHR48078">
    <property type="entry name" value="THREONINE DEHYDRATASE, MITOCHONDRIAL-RELATED"/>
    <property type="match status" value="1"/>
</dbReference>
<dbReference type="PANTHER" id="PTHR48078:SF6">
    <property type="entry name" value="L-THREONINE DEHYDRATASE CATABOLIC TDCB"/>
    <property type="match status" value="1"/>
</dbReference>
<dbReference type="Pfam" id="PF00291">
    <property type="entry name" value="PALP"/>
    <property type="match status" value="1"/>
</dbReference>
<dbReference type="NCBIfam" id="TIGR00260">
    <property type="entry name" value="thrC"/>
    <property type="match status" value="1"/>
</dbReference>
<dbReference type="GO" id="GO:0009088">
    <property type="term" value="P:threonine biosynthetic process"/>
    <property type="evidence" value="ECO:0007669"/>
    <property type="project" value="UniProtKB-UniRule"/>
</dbReference>
<proteinExistence type="inferred from homology"/>
<evidence type="ECO:0000256" key="6">
    <source>
        <dbReference type="ARBA" id="ARBA00049144"/>
    </source>
</evidence>
<evidence type="ECO:0000256" key="3">
    <source>
        <dbReference type="ARBA" id="ARBA00018679"/>
    </source>
</evidence>
<keyword evidence="8" id="KW-0028">Amino-acid biosynthesis</keyword>
<comment type="similarity">
    <text evidence="2 8">Belongs to the threonine synthase family.</text>
</comment>
<feature type="binding site" evidence="9">
    <location>
        <position position="140"/>
    </location>
    <ligand>
        <name>pyridoxal 5'-phosphate</name>
        <dbReference type="ChEBI" id="CHEBI:597326"/>
    </ligand>
</feature>
<evidence type="ECO:0000256" key="2">
    <source>
        <dbReference type="ARBA" id="ARBA00005517"/>
    </source>
</evidence>
<reference evidence="12 13" key="1">
    <citation type="journal article" date="2019" name="Int. J. Syst. Evol. Microbiol.">
        <title>The Global Catalogue of Microorganisms (GCM) 10K type strain sequencing project: providing services to taxonomists for standard genome sequencing and annotation.</title>
        <authorList>
            <consortium name="The Broad Institute Genomics Platform"/>
            <consortium name="The Broad Institute Genome Sequencing Center for Infectious Disease"/>
            <person name="Wu L."/>
            <person name="Ma J."/>
        </authorList>
    </citation>
    <scope>NUCLEOTIDE SEQUENCE [LARGE SCALE GENOMIC DNA]</scope>
    <source>
        <strain evidence="12 13">GX26</strain>
    </source>
</reference>
<dbReference type="RefSeq" id="WP_336348761.1">
    <property type="nucleotide sequence ID" value="NZ_JAZAQL010000001.1"/>
</dbReference>
<dbReference type="InterPro" id="IPR026260">
    <property type="entry name" value="Thr_Synthase_bac/arc"/>
</dbReference>
<dbReference type="CDD" id="cd01563">
    <property type="entry name" value="Thr-synth_1"/>
    <property type="match status" value="1"/>
</dbReference>
<dbReference type="InterPro" id="IPR004450">
    <property type="entry name" value="Thr_synthase-like"/>
</dbReference>
<accession>A0ABD5VCQ2</accession>
<keyword evidence="5 8" id="KW-0456">Lyase</keyword>
<evidence type="ECO:0000256" key="8">
    <source>
        <dbReference type="PIRNR" id="PIRNR038945"/>
    </source>
</evidence>
<gene>
    <name evidence="12" type="primary">thrC</name>
    <name evidence="12" type="ORF">ACFQGB_02615</name>
</gene>
<sequence>MSLDHVETLECTLCGATYDPERVIYTCPNHDGVTGILDVTYDYDVIQDRFDAPLDGHVDSQWKYDAFLPVDTDATPVTLDEGGTDLLDAPRLGAELGVDLAVKNDGANPTGCFKDRATSVAVTKARFGGQDVVTCASTGNAAASLAGYAARAGLDARIFVPAAAPEGKLVQPRVYGADVLAVDGSYDEAYDLSLEVTDTYGWYNRNAAINPFQIEGKRTVGHELAEQTQGAVPDWIVFSMGDGCTIAGCWKGFREFAELGYVDDTPRMLGVQSAGASAIHDAFHGHDDVDDVADTLADAIAVGRPRNTLKACRALEESGGTALAVPDEDILSAVTTLGGTEGIYAEPAGAAPVAGIRRAREEGIIEAGESVVAVVTGMGLKDTAGANEAVGDVTGIAPSLDAVEATYGAPEPGATDGAAAAYTDLDG</sequence>
<evidence type="ECO:0000256" key="7">
    <source>
        <dbReference type="NCBIfam" id="TIGR00260"/>
    </source>
</evidence>
<dbReference type="EMBL" id="JBHSXN010000001">
    <property type="protein sequence ID" value="MFC6951746.1"/>
    <property type="molecule type" value="Genomic_DNA"/>
</dbReference>
<comment type="catalytic activity">
    <reaction evidence="6 8">
        <text>O-phospho-L-homoserine + H2O = L-threonine + phosphate</text>
        <dbReference type="Rhea" id="RHEA:10840"/>
        <dbReference type="ChEBI" id="CHEBI:15377"/>
        <dbReference type="ChEBI" id="CHEBI:43474"/>
        <dbReference type="ChEBI" id="CHEBI:57590"/>
        <dbReference type="ChEBI" id="CHEBI:57926"/>
        <dbReference type="EC" id="4.2.3.1"/>
    </reaction>
</comment>
<evidence type="ECO:0000256" key="5">
    <source>
        <dbReference type="ARBA" id="ARBA00023239"/>
    </source>
</evidence>
<comment type="pathway">
    <text evidence="8">Amino-acid biosynthesis; L-threonine biosynthesis; L-threonine from L-aspartate: step 5/5.</text>
</comment>
<evidence type="ECO:0000256" key="10">
    <source>
        <dbReference type="PIRSR" id="PIRSR038945-2"/>
    </source>
</evidence>
<name>A0ABD5VCQ2_9EURY</name>
<comment type="cofactor">
    <cofactor evidence="1 8 9">
        <name>pyridoxal 5'-phosphate</name>
        <dbReference type="ChEBI" id="CHEBI:597326"/>
    </cofactor>
</comment>
<feature type="modified residue" description="N6-(pyridoxal phosphate)lysine" evidence="10">
    <location>
        <position position="114"/>
    </location>
</feature>
<organism evidence="12 13">
    <name type="scientific">Halorubellus litoreus</name>
    <dbReference type="NCBI Taxonomy" id="755308"/>
    <lineage>
        <taxon>Archaea</taxon>
        <taxon>Methanobacteriati</taxon>
        <taxon>Methanobacteriota</taxon>
        <taxon>Stenosarchaea group</taxon>
        <taxon>Halobacteria</taxon>
        <taxon>Halobacteriales</taxon>
        <taxon>Halorubellaceae</taxon>
        <taxon>Halorubellus</taxon>
    </lineage>
</organism>
<evidence type="ECO:0000313" key="13">
    <source>
        <dbReference type="Proteomes" id="UP001596395"/>
    </source>
</evidence>